<evidence type="ECO:0000256" key="3">
    <source>
        <dbReference type="SAM" id="MobiDB-lite"/>
    </source>
</evidence>
<evidence type="ECO:0000313" key="5">
    <source>
        <dbReference type="EMBL" id="KAK1927726.1"/>
    </source>
</evidence>
<dbReference type="InterPro" id="IPR052780">
    <property type="entry name" value="AAA_Catabolism_Regulators"/>
</dbReference>
<dbReference type="Gene3D" id="4.10.240.10">
    <property type="entry name" value="Zn(2)-C6 fungal-type DNA-binding domain"/>
    <property type="match status" value="1"/>
</dbReference>
<keyword evidence="6" id="KW-1185">Reference proteome</keyword>
<feature type="compositionally biased region" description="Polar residues" evidence="3">
    <location>
        <begin position="815"/>
        <end position="824"/>
    </location>
</feature>
<dbReference type="PANTHER" id="PTHR31644:SF1">
    <property type="entry name" value="ZN(II)2CYS6 TRANSCRIPTION FACTOR (EUROFUNG)"/>
    <property type="match status" value="1"/>
</dbReference>
<evidence type="ECO:0000313" key="6">
    <source>
        <dbReference type="Proteomes" id="UP001182556"/>
    </source>
</evidence>
<feature type="region of interest" description="Disordered" evidence="3">
    <location>
        <begin position="794"/>
        <end position="824"/>
    </location>
</feature>
<dbReference type="SMART" id="SM00066">
    <property type="entry name" value="GAL4"/>
    <property type="match status" value="1"/>
</dbReference>
<dbReference type="Pfam" id="PF00172">
    <property type="entry name" value="Zn_clus"/>
    <property type="match status" value="1"/>
</dbReference>
<dbReference type="GO" id="GO:0008270">
    <property type="term" value="F:zinc ion binding"/>
    <property type="evidence" value="ECO:0007669"/>
    <property type="project" value="InterPro"/>
</dbReference>
<dbReference type="GO" id="GO:0006351">
    <property type="term" value="P:DNA-templated transcription"/>
    <property type="evidence" value="ECO:0007669"/>
    <property type="project" value="InterPro"/>
</dbReference>
<dbReference type="GO" id="GO:0000981">
    <property type="term" value="F:DNA-binding transcription factor activity, RNA polymerase II-specific"/>
    <property type="evidence" value="ECO:0007669"/>
    <property type="project" value="InterPro"/>
</dbReference>
<keyword evidence="2" id="KW-0539">Nucleus</keyword>
<name>A0AAD9L910_PAPLA</name>
<feature type="compositionally biased region" description="Polar residues" evidence="3">
    <location>
        <begin position="48"/>
        <end position="57"/>
    </location>
</feature>
<dbReference type="PROSITE" id="PS00463">
    <property type="entry name" value="ZN2_CY6_FUNGAL_1"/>
    <property type="match status" value="1"/>
</dbReference>
<accession>A0AAD9L910</accession>
<dbReference type="CDD" id="cd00067">
    <property type="entry name" value="GAL4"/>
    <property type="match status" value="1"/>
</dbReference>
<gene>
    <name evidence="5" type="ORF">DB88DRAFT_479042</name>
</gene>
<dbReference type="AlphaFoldDB" id="A0AAD9L910"/>
<dbReference type="EMBL" id="JAODAN010000001">
    <property type="protein sequence ID" value="KAK1927726.1"/>
    <property type="molecule type" value="Genomic_DNA"/>
</dbReference>
<keyword evidence="1" id="KW-0479">Metal-binding</keyword>
<evidence type="ECO:0000259" key="4">
    <source>
        <dbReference type="PROSITE" id="PS50048"/>
    </source>
</evidence>
<comment type="caution">
    <text evidence="5">The sequence shown here is derived from an EMBL/GenBank/DDBJ whole genome shotgun (WGS) entry which is preliminary data.</text>
</comment>
<feature type="domain" description="Zn(2)-C6 fungal-type" evidence="4">
    <location>
        <begin position="83"/>
        <end position="119"/>
    </location>
</feature>
<dbReference type="Pfam" id="PF04082">
    <property type="entry name" value="Fungal_trans"/>
    <property type="match status" value="1"/>
</dbReference>
<dbReference type="GO" id="GO:0005634">
    <property type="term" value="C:nucleus"/>
    <property type="evidence" value="ECO:0007669"/>
    <property type="project" value="TreeGrafter"/>
</dbReference>
<dbReference type="CDD" id="cd12148">
    <property type="entry name" value="fungal_TF_MHR"/>
    <property type="match status" value="1"/>
</dbReference>
<organism evidence="5 6">
    <name type="scientific">Papiliotrema laurentii</name>
    <name type="common">Cryptococcus laurentii</name>
    <dbReference type="NCBI Taxonomy" id="5418"/>
    <lineage>
        <taxon>Eukaryota</taxon>
        <taxon>Fungi</taxon>
        <taxon>Dikarya</taxon>
        <taxon>Basidiomycota</taxon>
        <taxon>Agaricomycotina</taxon>
        <taxon>Tremellomycetes</taxon>
        <taxon>Tremellales</taxon>
        <taxon>Rhynchogastremaceae</taxon>
        <taxon>Papiliotrema</taxon>
    </lineage>
</organism>
<dbReference type="SMART" id="SM00906">
    <property type="entry name" value="Fungal_trans"/>
    <property type="match status" value="1"/>
</dbReference>
<dbReference type="SUPFAM" id="SSF57701">
    <property type="entry name" value="Zn2/Cys6 DNA-binding domain"/>
    <property type="match status" value="1"/>
</dbReference>
<dbReference type="InterPro" id="IPR007219">
    <property type="entry name" value="XnlR_reg_dom"/>
</dbReference>
<protein>
    <recommendedName>
        <fullName evidence="4">Zn(2)-C6 fungal-type domain-containing protein</fullName>
    </recommendedName>
</protein>
<feature type="region of interest" description="Disordered" evidence="3">
    <location>
        <begin position="120"/>
        <end position="268"/>
    </location>
</feature>
<dbReference type="GO" id="GO:0003677">
    <property type="term" value="F:DNA binding"/>
    <property type="evidence" value="ECO:0007669"/>
    <property type="project" value="InterPro"/>
</dbReference>
<dbReference type="PANTHER" id="PTHR31644">
    <property type="entry name" value="TRANSCRIPTIONAL ACTIVATOR ARO80-RELATED"/>
    <property type="match status" value="1"/>
</dbReference>
<proteinExistence type="predicted"/>
<dbReference type="Proteomes" id="UP001182556">
    <property type="component" value="Unassembled WGS sequence"/>
</dbReference>
<feature type="compositionally biased region" description="Polar residues" evidence="3">
    <location>
        <begin position="187"/>
        <end position="219"/>
    </location>
</feature>
<sequence length="885" mass="97230">MSRDHQQSNPFAFRPPQVVHRPSFGGGDVKPTYPLSRLSPPPGANIAVPQTTASSTSGREDQADSTPPKPKKDDSGPKRGYRACVHCRMRKARCDLGDVNAPSSPPCSRCRREQRTCVFVPSKRRKKRPDDPEPVAEVYPTQQGGHAGPSGEGVSLASIQREKEPWPTPDIPVNAIPQRPHAAMPTAFSSSGWPNLMFQSGPTPSNQTPNSAPLQSSFLEPTPPHAEPPSFGQSNTTPASVPESTGSSALSPSHPRSKKRRQHSPDATRRIVAANFSNEIDALEILANAAADPDSDDQKHVSPDEEPQKGIRWDIQEDQVQAKGLEDYCLVKENVLTVNDLENLVRIFFENHHPVLPIFQTARIPKTIPQLAELSSSDPFLLSAMILVASRHHPEPSMKQVHEKTWKVVREALADYSFSGLPASVGFVEGVLLLAEFLPRERSGKPLSADLLGSETKSTMEGMENRRSWALTGLAIRAAYGIGLDQISLEITGEKNADIERARSAWTWCYLYDRTIGLRTGLAFWSRGPNLCFTGYSHVSQTGEAAARENFPYMLSPGGPGNSQQSDDSASLMQALMELTQIMTNAHDILYPSKGRTSILVSQGTYFKYCDHFRKALETYALVWTDKQWKNPALRELACCTYQFVRLYVSSFAFQAHVQRAQMRAEASRGADGRPSIAGTQLFPRGSATSPDALYIYESIDAANEILHICLRLGSMGVLQNLPSRYLMNFVYGGVFALKAGYSGATSEKDLNKTKEVVDHMCAVLVLCSPDRDHPASRYGGMLRMLAKKLEQLSDQSAVPSRFPSPEPLEGGTNPPHQQSLGFANAGSQLPDFNLADFNLPPTAASHVQDPNRLFDYDLEGVNFNLDGFWEDFSLLGEGSGFPFK</sequence>
<feature type="region of interest" description="Disordered" evidence="3">
    <location>
        <begin position="1"/>
        <end position="80"/>
    </location>
</feature>
<reference evidence="5" key="1">
    <citation type="submission" date="2023-02" db="EMBL/GenBank/DDBJ databases">
        <title>Identification and recombinant expression of a fungal hydrolase from Papiliotrema laurentii that hydrolyzes apple cutin and clears colloidal polyester polyurethane.</title>
        <authorList>
            <consortium name="DOE Joint Genome Institute"/>
            <person name="Roman V.A."/>
            <person name="Bojanowski C."/>
            <person name="Crable B.R."/>
            <person name="Wagner D.N."/>
            <person name="Hung C.S."/>
            <person name="Nadeau L.J."/>
            <person name="Schratz L."/>
            <person name="Haridas S."/>
            <person name="Pangilinan J."/>
            <person name="Lipzen A."/>
            <person name="Na H."/>
            <person name="Yan M."/>
            <person name="Ng V."/>
            <person name="Grigoriev I.V."/>
            <person name="Spatafora J.W."/>
            <person name="Barlow D."/>
            <person name="Biffinger J."/>
            <person name="Kelley-Loughnane N."/>
            <person name="Varaljay V.A."/>
            <person name="Crookes-Goodson W.J."/>
        </authorList>
    </citation>
    <scope>NUCLEOTIDE SEQUENCE</scope>
    <source>
        <strain evidence="5">5307AH</strain>
    </source>
</reference>
<evidence type="ECO:0000256" key="1">
    <source>
        <dbReference type="ARBA" id="ARBA00022723"/>
    </source>
</evidence>
<evidence type="ECO:0000256" key="2">
    <source>
        <dbReference type="ARBA" id="ARBA00023242"/>
    </source>
</evidence>
<dbReference type="PROSITE" id="PS50048">
    <property type="entry name" value="ZN2_CY6_FUNGAL_2"/>
    <property type="match status" value="1"/>
</dbReference>
<dbReference type="InterPro" id="IPR001138">
    <property type="entry name" value="Zn2Cys6_DnaBD"/>
</dbReference>
<dbReference type="InterPro" id="IPR036864">
    <property type="entry name" value="Zn2-C6_fun-type_DNA-bd_sf"/>
</dbReference>
<feature type="compositionally biased region" description="Polar residues" evidence="3">
    <location>
        <begin position="231"/>
        <end position="251"/>
    </location>
</feature>